<dbReference type="InterPro" id="IPR023296">
    <property type="entry name" value="Glyco_hydro_beta-prop_sf"/>
</dbReference>
<gene>
    <name evidence="6" type="ORF">ACFPQ3_01700</name>
</gene>
<evidence type="ECO:0000313" key="6">
    <source>
        <dbReference type="EMBL" id="MFC5630336.1"/>
    </source>
</evidence>
<dbReference type="Gene3D" id="2.115.10.20">
    <property type="entry name" value="Glycosyl hydrolase domain, family 43"/>
    <property type="match status" value="1"/>
</dbReference>
<reference evidence="7" key="1">
    <citation type="journal article" date="2019" name="Int. J. Syst. Evol. Microbiol.">
        <title>The Global Catalogue of Microorganisms (GCM) 10K type strain sequencing project: providing services to taxonomists for standard genome sequencing and annotation.</title>
        <authorList>
            <consortium name="The Broad Institute Genomics Platform"/>
            <consortium name="The Broad Institute Genome Sequencing Center for Infectious Disease"/>
            <person name="Wu L."/>
            <person name="Ma J."/>
        </authorList>
    </citation>
    <scope>NUCLEOTIDE SEQUENCE [LARGE SCALE GENOMIC DNA]</scope>
    <source>
        <strain evidence="7">DT43</strain>
    </source>
</reference>
<dbReference type="EMBL" id="JBHSOJ010000014">
    <property type="protein sequence ID" value="MFC5630336.1"/>
    <property type="molecule type" value="Genomic_DNA"/>
</dbReference>
<comment type="pathway">
    <text evidence="1">Glycan metabolism; L-arabinan degradation.</text>
</comment>
<evidence type="ECO:0000256" key="5">
    <source>
        <dbReference type="RuleBase" id="RU361187"/>
    </source>
</evidence>
<dbReference type="RefSeq" id="WP_156806605.1">
    <property type="nucleotide sequence ID" value="NZ_JBHSOJ010000014.1"/>
</dbReference>
<evidence type="ECO:0000256" key="3">
    <source>
        <dbReference type="ARBA" id="ARBA00022801"/>
    </source>
</evidence>
<dbReference type="PANTHER" id="PTHR43301">
    <property type="entry name" value="ARABINAN ENDO-1,5-ALPHA-L-ARABINOSIDASE"/>
    <property type="match status" value="1"/>
</dbReference>
<dbReference type="CDD" id="cd08998">
    <property type="entry name" value="GH43_Arb43a-like"/>
    <property type="match status" value="1"/>
</dbReference>
<sequence length="397" mass="44832">MKESALTFGVHDPTIIESDGKFYLYSTDTRQPETSGIPIRKSEDLMTWEFKGQAMPEVPNDAKRWSQAVGLWAPEIIKYGDEYRIYYSASTFGSTISYIGLATAKTPMGPFEDKGVIVKTNPEICDHNAIDANVVIDKEGEQWFVYGSFFGGIYILPLDKESGKPKEAGFGKRIAVRPKSVDTAIEGGFIYYNSETDYYYLFCSYDSLNDSYNIRVARSRQIDGPYVDSKGLVMDDLEHEPNDIGVKLLGSYQFTGEKPVFAPGHNSIFKRSDDSLFMVHHARRQTFSDKFFLNIRQLDWLSSGWPVVSPVFYEGACDEEALELEGIWNIVRFDSDSGLKESTTEKIVVSDYERTIGNEFNWKDVLVKTRLVVKDGGSRQIFSGLTPEGYALIAIKE</sequence>
<protein>
    <submittedName>
        <fullName evidence="6">Arabinan endo-1,5-alpha-L-arabinosidase</fullName>
    </submittedName>
</protein>
<dbReference type="PANTHER" id="PTHR43301:SF3">
    <property type="entry name" value="ARABINAN ENDO-1,5-ALPHA-L-ARABINOSIDASE A-RELATED"/>
    <property type="match status" value="1"/>
</dbReference>
<evidence type="ECO:0000256" key="2">
    <source>
        <dbReference type="ARBA" id="ARBA00009865"/>
    </source>
</evidence>
<dbReference type="SUPFAM" id="SSF75005">
    <property type="entry name" value="Arabinanase/levansucrase/invertase"/>
    <property type="match status" value="1"/>
</dbReference>
<accession>A0ABW0UA07</accession>
<proteinExistence type="inferred from homology"/>
<dbReference type="Proteomes" id="UP001596110">
    <property type="component" value="Unassembled WGS sequence"/>
</dbReference>
<dbReference type="Pfam" id="PF04616">
    <property type="entry name" value="Glyco_hydro_43"/>
    <property type="match status" value="1"/>
</dbReference>
<comment type="similarity">
    <text evidence="2 5">Belongs to the glycosyl hydrolase 43 family.</text>
</comment>
<keyword evidence="7" id="KW-1185">Reference proteome</keyword>
<keyword evidence="3 5" id="KW-0378">Hydrolase</keyword>
<dbReference type="InterPro" id="IPR050727">
    <property type="entry name" value="GH43_arabinanases"/>
</dbReference>
<organism evidence="6 7">
    <name type="scientific">Streptococcus caledonicus</name>
    <dbReference type="NCBI Taxonomy" id="2614158"/>
    <lineage>
        <taxon>Bacteria</taxon>
        <taxon>Bacillati</taxon>
        <taxon>Bacillota</taxon>
        <taxon>Bacilli</taxon>
        <taxon>Lactobacillales</taxon>
        <taxon>Streptococcaceae</taxon>
        <taxon>Streptococcus</taxon>
    </lineage>
</organism>
<name>A0ABW0UA07_9STRE</name>
<evidence type="ECO:0000256" key="1">
    <source>
        <dbReference type="ARBA" id="ARBA00004834"/>
    </source>
</evidence>
<evidence type="ECO:0000313" key="7">
    <source>
        <dbReference type="Proteomes" id="UP001596110"/>
    </source>
</evidence>
<comment type="caution">
    <text evidence="6">The sequence shown here is derived from an EMBL/GenBank/DDBJ whole genome shotgun (WGS) entry which is preliminary data.</text>
</comment>
<evidence type="ECO:0000256" key="4">
    <source>
        <dbReference type="ARBA" id="ARBA00023295"/>
    </source>
</evidence>
<dbReference type="InterPro" id="IPR006710">
    <property type="entry name" value="Glyco_hydro_43"/>
</dbReference>
<keyword evidence="4 5" id="KW-0326">Glycosidase</keyword>